<accession>A0ABN2M214</accession>
<evidence type="ECO:0000313" key="1">
    <source>
        <dbReference type="EMBL" id="GAA1806213.1"/>
    </source>
</evidence>
<protein>
    <recommendedName>
        <fullName evidence="3">Ribbon-helix-helix protein CopG domain-containing protein</fullName>
    </recommendedName>
</protein>
<keyword evidence="2" id="KW-1185">Reference proteome</keyword>
<dbReference type="Proteomes" id="UP001499938">
    <property type="component" value="Unassembled WGS sequence"/>
</dbReference>
<comment type="caution">
    <text evidence="1">The sequence shown here is derived from an EMBL/GenBank/DDBJ whole genome shotgun (WGS) entry which is preliminary data.</text>
</comment>
<sequence length="87" mass="9982">MSLNAGWAQRHWMRGTTVVPSSMAMNLRLTDDEAQALRTRAEQEGRSMNEVAREAIHRYVSDRDDRLEALIQRVASEDAELLDRLGR</sequence>
<evidence type="ECO:0000313" key="2">
    <source>
        <dbReference type="Proteomes" id="UP001499938"/>
    </source>
</evidence>
<reference evidence="1 2" key="1">
    <citation type="journal article" date="2019" name="Int. J. Syst. Evol. Microbiol.">
        <title>The Global Catalogue of Microorganisms (GCM) 10K type strain sequencing project: providing services to taxonomists for standard genome sequencing and annotation.</title>
        <authorList>
            <consortium name="The Broad Institute Genomics Platform"/>
            <consortium name="The Broad Institute Genome Sequencing Center for Infectious Disease"/>
            <person name="Wu L."/>
            <person name="Ma J."/>
        </authorList>
    </citation>
    <scope>NUCLEOTIDE SEQUENCE [LARGE SCALE GENOMIC DNA]</scope>
    <source>
        <strain evidence="1 2">JCM 15592</strain>
    </source>
</reference>
<name>A0ABN2M214_9MICO</name>
<dbReference type="InterPro" id="IPR010985">
    <property type="entry name" value="Ribbon_hlx_hlx"/>
</dbReference>
<dbReference type="SUPFAM" id="SSF47598">
    <property type="entry name" value="Ribbon-helix-helix"/>
    <property type="match status" value="1"/>
</dbReference>
<dbReference type="EMBL" id="BAAAPO010000051">
    <property type="protein sequence ID" value="GAA1806213.1"/>
    <property type="molecule type" value="Genomic_DNA"/>
</dbReference>
<organism evidence="1 2">
    <name type="scientific">Nostocoides veronense</name>
    <dbReference type="NCBI Taxonomy" id="330836"/>
    <lineage>
        <taxon>Bacteria</taxon>
        <taxon>Bacillati</taxon>
        <taxon>Actinomycetota</taxon>
        <taxon>Actinomycetes</taxon>
        <taxon>Micrococcales</taxon>
        <taxon>Intrasporangiaceae</taxon>
        <taxon>Nostocoides</taxon>
    </lineage>
</organism>
<gene>
    <name evidence="1" type="ORF">GCM10009811_32180</name>
</gene>
<proteinExistence type="predicted"/>
<evidence type="ECO:0008006" key="3">
    <source>
        <dbReference type="Google" id="ProtNLM"/>
    </source>
</evidence>